<evidence type="ECO:0000256" key="1">
    <source>
        <dbReference type="SAM" id="SignalP"/>
    </source>
</evidence>
<proteinExistence type="predicted"/>
<reference evidence="2" key="1">
    <citation type="submission" date="2023-07" db="EMBL/GenBank/DDBJ databases">
        <title>Sorghum-associated microbial communities from plants grown in Nebraska, USA.</title>
        <authorList>
            <person name="Schachtman D."/>
        </authorList>
    </citation>
    <scope>NUCLEOTIDE SEQUENCE</scope>
    <source>
        <strain evidence="2">DS3754</strain>
    </source>
</reference>
<dbReference type="RefSeq" id="WP_307686609.1">
    <property type="nucleotide sequence ID" value="NZ_JAUSRD010000016.1"/>
</dbReference>
<comment type="caution">
    <text evidence="2">The sequence shown here is derived from an EMBL/GenBank/DDBJ whole genome shotgun (WGS) entry which is preliminary data.</text>
</comment>
<evidence type="ECO:0008006" key="4">
    <source>
        <dbReference type="Google" id="ProtNLM"/>
    </source>
</evidence>
<gene>
    <name evidence="2" type="ORF">J2W31_005344</name>
</gene>
<feature type="signal peptide" evidence="1">
    <location>
        <begin position="1"/>
        <end position="26"/>
    </location>
</feature>
<accession>A0AAW8D7K1</accession>
<evidence type="ECO:0000313" key="3">
    <source>
        <dbReference type="Proteomes" id="UP001242045"/>
    </source>
</evidence>
<dbReference type="AlphaFoldDB" id="A0AAW8D7K1"/>
<name>A0AAW8D7K1_9BURK</name>
<sequence>MKHHDSRALAALALLTTCMASIDARAADGTIHFTGEIVAAPYEMRLAAHAPAPAPTVAHRKSGLGPVAELSFVQQRVDRPSGTVRIDGLGALPLRTVYTDAQGQQHPFDPSHAQALGLDGGKLSIAALRQPPTRRVAAAMVTVSYN</sequence>
<evidence type="ECO:0000313" key="2">
    <source>
        <dbReference type="EMBL" id="MDP9896209.1"/>
    </source>
</evidence>
<organism evidence="2 3">
    <name type="scientific">Variovorax boronicumulans</name>
    <dbReference type="NCBI Taxonomy" id="436515"/>
    <lineage>
        <taxon>Bacteria</taxon>
        <taxon>Pseudomonadati</taxon>
        <taxon>Pseudomonadota</taxon>
        <taxon>Betaproteobacteria</taxon>
        <taxon>Burkholderiales</taxon>
        <taxon>Comamonadaceae</taxon>
        <taxon>Variovorax</taxon>
    </lineage>
</organism>
<protein>
    <recommendedName>
        <fullName evidence="4">Fimbrial protein</fullName>
    </recommendedName>
</protein>
<dbReference type="Proteomes" id="UP001242045">
    <property type="component" value="Unassembled WGS sequence"/>
</dbReference>
<feature type="chain" id="PRO_5043364573" description="Fimbrial protein" evidence="1">
    <location>
        <begin position="27"/>
        <end position="146"/>
    </location>
</feature>
<dbReference type="EMBL" id="JAUSRD010000016">
    <property type="protein sequence ID" value="MDP9896209.1"/>
    <property type="molecule type" value="Genomic_DNA"/>
</dbReference>
<keyword evidence="1" id="KW-0732">Signal</keyword>